<accession>A0ABX0WLG3</accession>
<dbReference type="Proteomes" id="UP000783934">
    <property type="component" value="Unassembled WGS sequence"/>
</dbReference>
<dbReference type="Pfam" id="PF01385">
    <property type="entry name" value="OrfB_IS605"/>
    <property type="match status" value="1"/>
</dbReference>
<keyword evidence="3" id="KW-0815">Transposition</keyword>
<evidence type="ECO:0000313" key="11">
    <source>
        <dbReference type="EMBL" id="NJB64078.1"/>
    </source>
</evidence>
<evidence type="ECO:0000259" key="8">
    <source>
        <dbReference type="Pfam" id="PF01385"/>
    </source>
</evidence>
<keyword evidence="6" id="KW-0238">DNA-binding</keyword>
<dbReference type="InterPro" id="IPR051399">
    <property type="entry name" value="RNA-guided_DNA_endo/Transpos"/>
</dbReference>
<dbReference type="InterPro" id="IPR010095">
    <property type="entry name" value="Cas12f1-like_TNB"/>
</dbReference>
<evidence type="ECO:0000256" key="4">
    <source>
        <dbReference type="ARBA" id="ARBA00022723"/>
    </source>
</evidence>
<evidence type="ECO:0000256" key="2">
    <source>
        <dbReference type="ARBA" id="ARBA00011044"/>
    </source>
</evidence>
<dbReference type="PANTHER" id="PTHR30405">
    <property type="entry name" value="TRANSPOSASE"/>
    <property type="match status" value="1"/>
</dbReference>
<keyword evidence="12" id="KW-1185">Reference proteome</keyword>
<gene>
    <name evidence="11" type="ORF">GGR41_000299</name>
</gene>
<evidence type="ECO:0000259" key="9">
    <source>
        <dbReference type="Pfam" id="PF07282"/>
    </source>
</evidence>
<keyword evidence="5" id="KW-0862">Zinc</keyword>
<dbReference type="PANTHER" id="PTHR30405:SF25">
    <property type="entry name" value="RNA-GUIDED DNA ENDONUCLEASE INSQ-RELATED"/>
    <property type="match status" value="1"/>
</dbReference>
<dbReference type="EMBL" id="JAATIZ010000001">
    <property type="protein sequence ID" value="NJB64078.1"/>
    <property type="molecule type" value="Genomic_DNA"/>
</dbReference>
<dbReference type="RefSeq" id="WP_167660326.1">
    <property type="nucleotide sequence ID" value="NZ_BMCQ01000002.1"/>
</dbReference>
<evidence type="ECO:0000256" key="6">
    <source>
        <dbReference type="ARBA" id="ARBA00023125"/>
    </source>
</evidence>
<proteinExistence type="inferred from homology"/>
<feature type="domain" description="Transposase putative helix-turn-helix" evidence="10">
    <location>
        <begin position="1"/>
        <end position="45"/>
    </location>
</feature>
<keyword evidence="4" id="KW-0479">Metal-binding</keyword>
<keyword evidence="7" id="KW-0233">DNA recombination</keyword>
<evidence type="ECO:0000256" key="5">
    <source>
        <dbReference type="ARBA" id="ARBA00022833"/>
    </source>
</evidence>
<dbReference type="InterPro" id="IPR021027">
    <property type="entry name" value="Transposase_put_HTH"/>
</dbReference>
<comment type="caution">
    <text evidence="11">The sequence shown here is derived from an EMBL/GenBank/DDBJ whole genome shotgun (WGS) entry which is preliminary data.</text>
</comment>
<dbReference type="Pfam" id="PF12323">
    <property type="entry name" value="HTH_OrfB_IS605"/>
    <property type="match status" value="1"/>
</dbReference>
<dbReference type="InterPro" id="IPR001959">
    <property type="entry name" value="Transposase"/>
</dbReference>
<comment type="similarity">
    <text evidence="1">In the C-terminal section; belongs to the transposase 35 family.</text>
</comment>
<evidence type="ECO:0000313" key="12">
    <source>
        <dbReference type="Proteomes" id="UP000783934"/>
    </source>
</evidence>
<organism evidence="11 12">
    <name type="scientific">Paenalcaligenes hominis</name>
    <dbReference type="NCBI Taxonomy" id="643674"/>
    <lineage>
        <taxon>Bacteria</taxon>
        <taxon>Pseudomonadati</taxon>
        <taxon>Pseudomonadota</taxon>
        <taxon>Betaproteobacteria</taxon>
        <taxon>Burkholderiales</taxon>
        <taxon>Alcaligenaceae</taxon>
        <taxon>Paenalcaligenes</taxon>
    </lineage>
</organism>
<evidence type="ECO:0000256" key="1">
    <source>
        <dbReference type="ARBA" id="ARBA00008761"/>
    </source>
</evidence>
<protein>
    <submittedName>
        <fullName evidence="11">Transposase</fullName>
    </submittedName>
</protein>
<feature type="domain" description="Cas12f1-like TNB" evidence="9">
    <location>
        <begin position="305"/>
        <end position="371"/>
    </location>
</feature>
<feature type="domain" description="Probable transposase IS891/IS1136/IS1341" evidence="8">
    <location>
        <begin position="163"/>
        <end position="278"/>
    </location>
</feature>
<reference evidence="11 12" key="1">
    <citation type="submission" date="2020-03" db="EMBL/GenBank/DDBJ databases">
        <title>Genomic Encyclopedia of Type Strains, Phase IV (KMG-IV): sequencing the most valuable type-strain genomes for metagenomic binning, comparative biology and taxonomic classification.</title>
        <authorList>
            <person name="Goeker M."/>
        </authorList>
    </citation>
    <scope>NUCLEOTIDE SEQUENCE [LARGE SCALE GENOMIC DNA]</scope>
    <source>
        <strain evidence="11 12">DSM 26613</strain>
    </source>
</reference>
<dbReference type="NCBIfam" id="NF040570">
    <property type="entry name" value="guided_TnpB"/>
    <property type="match status" value="1"/>
</dbReference>
<dbReference type="Pfam" id="PF07282">
    <property type="entry name" value="Cas12f1-like_TNB"/>
    <property type="match status" value="1"/>
</dbReference>
<evidence type="ECO:0000256" key="3">
    <source>
        <dbReference type="ARBA" id="ARBA00022578"/>
    </source>
</evidence>
<evidence type="ECO:0000256" key="7">
    <source>
        <dbReference type="ARBA" id="ARBA00023172"/>
    </source>
</evidence>
<sequence>MKRLQAYQYELTPNGAQRRDMRRFAGACRFVFNRALAWQKDRYAADSTTKFSYTVLANFLPVWKKDKETEWLKQSPSQCLQQALKDLERAYKNFFAKRAAFPRFKKKGQSDRFRYPQGCQLDQENSRIFLPKLGWVRYRNSREVLGTVKNVTVSHKAGKWFISIQTERDVEQPAPQGTSAVGIDMGIARFATLSDGTYYAPLNSFKKHEVALRKAQQALSRKIKFSHNWEKAKTRVQRIHSRIGNARRDYLHKATTTISQNHAMVCIEDLKVSHMSKSAAGTTEQPGRNVRAKSGLNKAILDQGWFEFRRQLDYKLAWTGGWLVAVPPHYTSQTCPECGHCHKANRPTQTQFRCVECGVEENADLVGAINVLRAGHARFACEVSGAVRPPAAGTHRSDIEAAQCLP</sequence>
<evidence type="ECO:0000259" key="10">
    <source>
        <dbReference type="Pfam" id="PF12323"/>
    </source>
</evidence>
<name>A0ABX0WLG3_9BURK</name>
<comment type="similarity">
    <text evidence="2">In the N-terminal section; belongs to the transposase 2 family.</text>
</comment>